<dbReference type="EMBL" id="BNCO01000041">
    <property type="protein sequence ID" value="GIL60666.1"/>
    <property type="molecule type" value="Genomic_DNA"/>
</dbReference>
<accession>A0A8J4BFS3</accession>
<gene>
    <name evidence="2" type="ORF">Vafri_15204</name>
</gene>
<evidence type="ECO:0000313" key="3">
    <source>
        <dbReference type="Proteomes" id="UP000747399"/>
    </source>
</evidence>
<sequence length="113" mass="12310">MYTDVPCCRSPASNATTRASSRMPPSRATPPQGPVATALSVLNTHPLPLHHNTEEVHQLPGVSAPCSPTTRIRHARGPAQPRQAVAGQVRHQPPQLRNTCIQYHGVHQRRVPL</sequence>
<evidence type="ECO:0000313" key="2">
    <source>
        <dbReference type="EMBL" id="GIL60666.1"/>
    </source>
</evidence>
<dbReference type="Proteomes" id="UP000747399">
    <property type="component" value="Unassembled WGS sequence"/>
</dbReference>
<reference evidence="2" key="1">
    <citation type="journal article" date="2021" name="Proc. Natl. Acad. Sci. U.S.A.">
        <title>Three genomes in the algal genus Volvox reveal the fate of a haploid sex-determining region after a transition to homothallism.</title>
        <authorList>
            <person name="Yamamoto K."/>
            <person name="Hamaji T."/>
            <person name="Kawai-Toyooka H."/>
            <person name="Matsuzaki R."/>
            <person name="Takahashi F."/>
            <person name="Nishimura Y."/>
            <person name="Kawachi M."/>
            <person name="Noguchi H."/>
            <person name="Minakuchi Y."/>
            <person name="Umen J.G."/>
            <person name="Toyoda A."/>
            <person name="Nozaki H."/>
        </authorList>
    </citation>
    <scope>NUCLEOTIDE SEQUENCE</scope>
    <source>
        <strain evidence="2">NIES-3780</strain>
    </source>
</reference>
<feature type="compositionally biased region" description="Polar residues" evidence="1">
    <location>
        <begin position="11"/>
        <end position="20"/>
    </location>
</feature>
<feature type="region of interest" description="Disordered" evidence="1">
    <location>
        <begin position="59"/>
        <end position="93"/>
    </location>
</feature>
<comment type="caution">
    <text evidence="2">The sequence shown here is derived from an EMBL/GenBank/DDBJ whole genome shotgun (WGS) entry which is preliminary data.</text>
</comment>
<proteinExistence type="predicted"/>
<organism evidence="2 3">
    <name type="scientific">Volvox africanus</name>
    <dbReference type="NCBI Taxonomy" id="51714"/>
    <lineage>
        <taxon>Eukaryota</taxon>
        <taxon>Viridiplantae</taxon>
        <taxon>Chlorophyta</taxon>
        <taxon>core chlorophytes</taxon>
        <taxon>Chlorophyceae</taxon>
        <taxon>CS clade</taxon>
        <taxon>Chlamydomonadales</taxon>
        <taxon>Volvocaceae</taxon>
        <taxon>Volvox</taxon>
    </lineage>
</organism>
<name>A0A8J4BFS3_9CHLO</name>
<protein>
    <submittedName>
        <fullName evidence="2">Uncharacterized protein</fullName>
    </submittedName>
</protein>
<dbReference type="AlphaFoldDB" id="A0A8J4BFS3"/>
<feature type="region of interest" description="Disordered" evidence="1">
    <location>
        <begin position="1"/>
        <end position="35"/>
    </location>
</feature>
<evidence type="ECO:0000256" key="1">
    <source>
        <dbReference type="SAM" id="MobiDB-lite"/>
    </source>
</evidence>
<keyword evidence="3" id="KW-1185">Reference proteome</keyword>